<dbReference type="InterPro" id="IPR036374">
    <property type="entry name" value="OxRdtase_Mopterin-bd_sf"/>
</dbReference>
<reference evidence="2" key="1">
    <citation type="submission" date="2021-01" db="EMBL/GenBank/DDBJ databases">
        <title>Ramlibacter sp. strain AW1 16S ribosomal RNA gene Genome sequencing and assembly.</title>
        <authorList>
            <person name="Kang M."/>
        </authorList>
    </citation>
    <scope>NUCLEOTIDE SEQUENCE</scope>
    <source>
        <strain evidence="2">AW1</strain>
    </source>
</reference>
<name>A0A936ZNK8_9BURK</name>
<organism evidence="2 3">
    <name type="scientific">Ramlibacter aurantiacus</name>
    <dbReference type="NCBI Taxonomy" id="2801330"/>
    <lineage>
        <taxon>Bacteria</taxon>
        <taxon>Pseudomonadati</taxon>
        <taxon>Pseudomonadota</taxon>
        <taxon>Betaproteobacteria</taxon>
        <taxon>Burkholderiales</taxon>
        <taxon>Comamonadaceae</taxon>
        <taxon>Ramlibacter</taxon>
    </lineage>
</organism>
<feature type="signal peptide" evidence="1">
    <location>
        <begin position="1"/>
        <end position="24"/>
    </location>
</feature>
<accession>A0A936ZNK8</accession>
<evidence type="ECO:0000256" key="1">
    <source>
        <dbReference type="SAM" id="SignalP"/>
    </source>
</evidence>
<sequence>MKKRHFLGALATAAAVPWPASAQAATSSAGPVLLTVTGGITRTNRGPFDPVLGQMMGKQKLSFEKARAFDFGSLMTLPAITIRPTLEYDRKRHALKGPLLTRVLQAAGATGKQLTLRAIDGYSPSLSLADADRYRFIVATHLDGKPMALGGLGPLWAVFDADRFPDYAAKPVDQRFALCPWGLYHIEVQG</sequence>
<comment type="caution">
    <text evidence="2">The sequence shown here is derived from an EMBL/GenBank/DDBJ whole genome shotgun (WGS) entry which is preliminary data.</text>
</comment>
<feature type="chain" id="PRO_5037692061" evidence="1">
    <location>
        <begin position="25"/>
        <end position="190"/>
    </location>
</feature>
<gene>
    <name evidence="2" type="ORF">JI739_09745</name>
</gene>
<dbReference type="SUPFAM" id="SSF56524">
    <property type="entry name" value="Oxidoreductase molybdopterin-binding domain"/>
    <property type="match status" value="1"/>
</dbReference>
<dbReference type="Proteomes" id="UP000613011">
    <property type="component" value="Unassembled WGS sequence"/>
</dbReference>
<evidence type="ECO:0000313" key="2">
    <source>
        <dbReference type="EMBL" id="MBL0420625.1"/>
    </source>
</evidence>
<dbReference type="EMBL" id="JAEQNA010000002">
    <property type="protein sequence ID" value="MBL0420625.1"/>
    <property type="molecule type" value="Genomic_DNA"/>
</dbReference>
<keyword evidence="3" id="KW-1185">Reference proteome</keyword>
<dbReference type="RefSeq" id="WP_201683689.1">
    <property type="nucleotide sequence ID" value="NZ_JAEQNA010000002.1"/>
</dbReference>
<dbReference type="AlphaFoldDB" id="A0A936ZNK8"/>
<keyword evidence="1" id="KW-0732">Signal</keyword>
<protein>
    <submittedName>
        <fullName evidence="2">Molybdopterin-dependent oxidoreductase</fullName>
    </submittedName>
</protein>
<evidence type="ECO:0000313" key="3">
    <source>
        <dbReference type="Proteomes" id="UP000613011"/>
    </source>
</evidence>
<proteinExistence type="predicted"/>